<keyword evidence="1" id="KW-0812">Transmembrane</keyword>
<sequence>MSPFTSGTESGELTYLSMGDTRLDPAAVRFETTQSSWNMKAIRSNLRYVLLVFCLLNLCFDIIDILNVRFSKIQFYGLVPAYKDDESDTARWLKWMFGLPLLQPISIRKLEFFTDQPGHFACH</sequence>
<keyword evidence="1" id="KW-1133">Transmembrane helix</keyword>
<evidence type="ECO:0000256" key="1">
    <source>
        <dbReference type="SAM" id="Phobius"/>
    </source>
</evidence>
<name>A0A8S9XRB0_APOLU</name>
<comment type="caution">
    <text evidence="2">The sequence shown here is derived from an EMBL/GenBank/DDBJ whole genome shotgun (WGS) entry which is preliminary data.</text>
</comment>
<protein>
    <submittedName>
        <fullName evidence="2">Uncharacterized protein</fullName>
    </submittedName>
</protein>
<evidence type="ECO:0000313" key="2">
    <source>
        <dbReference type="EMBL" id="KAF6210788.1"/>
    </source>
</evidence>
<keyword evidence="1" id="KW-0472">Membrane</keyword>
<dbReference type="EMBL" id="WIXP02000005">
    <property type="protein sequence ID" value="KAF6210788.1"/>
    <property type="molecule type" value="Genomic_DNA"/>
</dbReference>
<accession>A0A8S9XRB0</accession>
<reference evidence="2" key="1">
    <citation type="journal article" date="2021" name="Mol. Ecol. Resour.">
        <title>Apolygus lucorum genome provides insights into omnivorousness and mesophyll feeding.</title>
        <authorList>
            <person name="Liu Y."/>
            <person name="Liu H."/>
            <person name="Wang H."/>
            <person name="Huang T."/>
            <person name="Liu B."/>
            <person name="Yang B."/>
            <person name="Yin L."/>
            <person name="Li B."/>
            <person name="Zhang Y."/>
            <person name="Zhang S."/>
            <person name="Jiang F."/>
            <person name="Zhang X."/>
            <person name="Ren Y."/>
            <person name="Wang B."/>
            <person name="Wang S."/>
            <person name="Lu Y."/>
            <person name="Wu K."/>
            <person name="Fan W."/>
            <person name="Wang G."/>
        </authorList>
    </citation>
    <scope>NUCLEOTIDE SEQUENCE</scope>
    <source>
        <strain evidence="2">12Hb</strain>
    </source>
</reference>
<keyword evidence="3" id="KW-1185">Reference proteome</keyword>
<dbReference type="Proteomes" id="UP000466442">
    <property type="component" value="Linkage Group LG5"/>
</dbReference>
<evidence type="ECO:0000313" key="3">
    <source>
        <dbReference type="Proteomes" id="UP000466442"/>
    </source>
</evidence>
<gene>
    <name evidence="2" type="ORF">GE061_013899</name>
</gene>
<organism evidence="2 3">
    <name type="scientific">Apolygus lucorum</name>
    <name type="common">Small green plant bug</name>
    <name type="synonym">Lygocoris lucorum</name>
    <dbReference type="NCBI Taxonomy" id="248454"/>
    <lineage>
        <taxon>Eukaryota</taxon>
        <taxon>Metazoa</taxon>
        <taxon>Ecdysozoa</taxon>
        <taxon>Arthropoda</taxon>
        <taxon>Hexapoda</taxon>
        <taxon>Insecta</taxon>
        <taxon>Pterygota</taxon>
        <taxon>Neoptera</taxon>
        <taxon>Paraneoptera</taxon>
        <taxon>Hemiptera</taxon>
        <taxon>Heteroptera</taxon>
        <taxon>Panheteroptera</taxon>
        <taxon>Cimicomorpha</taxon>
        <taxon>Miridae</taxon>
        <taxon>Mirini</taxon>
        <taxon>Apolygus</taxon>
    </lineage>
</organism>
<dbReference type="AlphaFoldDB" id="A0A8S9XRB0"/>
<feature type="transmembrane region" description="Helical" evidence="1">
    <location>
        <begin position="46"/>
        <end position="66"/>
    </location>
</feature>
<proteinExistence type="predicted"/>